<gene>
    <name evidence="2" type="ORF">M5K25_023021</name>
</gene>
<feature type="compositionally biased region" description="Polar residues" evidence="1">
    <location>
        <begin position="391"/>
        <end position="418"/>
    </location>
</feature>
<dbReference type="EMBL" id="JANQDX010000017">
    <property type="protein sequence ID" value="KAL0908525.1"/>
    <property type="molecule type" value="Genomic_DNA"/>
</dbReference>
<feature type="region of interest" description="Disordered" evidence="1">
    <location>
        <begin position="290"/>
        <end position="309"/>
    </location>
</feature>
<feature type="region of interest" description="Disordered" evidence="1">
    <location>
        <begin position="240"/>
        <end position="270"/>
    </location>
</feature>
<proteinExistence type="predicted"/>
<feature type="compositionally biased region" description="Polar residues" evidence="1">
    <location>
        <begin position="539"/>
        <end position="565"/>
    </location>
</feature>
<comment type="caution">
    <text evidence="2">The sequence shown here is derived from an EMBL/GenBank/DDBJ whole genome shotgun (WGS) entry which is preliminary data.</text>
</comment>
<evidence type="ECO:0000313" key="3">
    <source>
        <dbReference type="Proteomes" id="UP001552299"/>
    </source>
</evidence>
<reference evidence="2 3" key="1">
    <citation type="journal article" date="2024" name="Plant Biotechnol. J.">
        <title>Dendrobium thyrsiflorum genome and its molecular insights into genes involved in important horticultural traits.</title>
        <authorList>
            <person name="Chen B."/>
            <person name="Wang J.Y."/>
            <person name="Zheng P.J."/>
            <person name="Li K.L."/>
            <person name="Liang Y.M."/>
            <person name="Chen X.F."/>
            <person name="Zhang C."/>
            <person name="Zhao X."/>
            <person name="He X."/>
            <person name="Zhang G.Q."/>
            <person name="Liu Z.J."/>
            <person name="Xu Q."/>
        </authorList>
    </citation>
    <scope>NUCLEOTIDE SEQUENCE [LARGE SCALE GENOMIC DNA]</scope>
    <source>
        <strain evidence="2">GZMU011</strain>
    </source>
</reference>
<feature type="compositionally biased region" description="Polar residues" evidence="1">
    <location>
        <begin position="243"/>
        <end position="270"/>
    </location>
</feature>
<keyword evidence="3" id="KW-1185">Reference proteome</keyword>
<feature type="region of interest" description="Disordered" evidence="1">
    <location>
        <begin position="438"/>
        <end position="457"/>
    </location>
</feature>
<evidence type="ECO:0000313" key="2">
    <source>
        <dbReference type="EMBL" id="KAL0908525.1"/>
    </source>
</evidence>
<dbReference type="AlphaFoldDB" id="A0ABD0U7R0"/>
<sequence>MDVYFYNTMISDLTMHGRADEAIHLFGVMAWQDRTSVLLLGNARLIMTHDEEALGSFEGSNAKIDAYFGNSLVIKKLRIKLKKQDGELHRVAELQLGHPVEIASELLSSDGALLRALSTKLSLFKEIFSCRTASHAVNFQASLVPRFRALCIDPHPAPRARAMSLALSLQLRSRALHSCGLAPTTSCTYPPVHLKPCTFTCTLLFTIPCPALPRPANALRVLEPVFLPPAENRNSLFLHPAENRNNLPSPGREPQQSSFTQQRTATHSSFTRQRTATIFLHPAENRNTLPYPAENRYPFSPLPGEGREPGTMLMYSTRKPPEMMGRDLEKIRRSSLLGNLCLSFCSHSKAEKPLQSLLFLPFSPLHGDGREPVFLPPAENRNSLFLHPAENRNNLPSPGREPQQSSFTQQRTATHSSFTRQRTATIFLHPAENRNTLPYPAENRYPFSPLPGEGREPGTMLMYSTRKPPEMMGRDLEKIRRSSLLGNLCLSFCSHSKAEKPLQSLLFLPFSPLHGDGREPVFLPPAENRNSLFLHPAENRNNLPSPGREPQQSSFTRQRTATHSSFTRQRTATIFLHPAENRNTLPYLAENRYPFSSLPGESREPGTMLMYSTRKPPEMMGRDLEKIRRSSLLGNLYQFVGLNNVTPCSVLFGTTAWYCSVSDDMDAPDSSLDNVGPSGGFPAGRRAFRWWSGRTSGLQVVVRHNVRPLGGGPGGRRAFRWWSGGGSAKLRLWSRRSKGARAISDLSLDPFKLSSIFKENGGSIYKFSRVAWLVNRWEIKGKRGVV</sequence>
<feature type="region of interest" description="Disordered" evidence="1">
    <location>
        <begin position="388"/>
        <end position="418"/>
    </location>
</feature>
<accession>A0ABD0U7R0</accession>
<dbReference type="Proteomes" id="UP001552299">
    <property type="component" value="Unassembled WGS sequence"/>
</dbReference>
<name>A0ABD0U7R0_DENTH</name>
<feature type="region of interest" description="Disordered" evidence="1">
    <location>
        <begin position="536"/>
        <end position="565"/>
    </location>
</feature>
<protein>
    <recommendedName>
        <fullName evidence="4">Pentatricopeptide repeat-containing protein</fullName>
    </recommendedName>
</protein>
<evidence type="ECO:0000256" key="1">
    <source>
        <dbReference type="SAM" id="MobiDB-lite"/>
    </source>
</evidence>
<evidence type="ECO:0008006" key="4">
    <source>
        <dbReference type="Google" id="ProtNLM"/>
    </source>
</evidence>
<organism evidence="2 3">
    <name type="scientific">Dendrobium thyrsiflorum</name>
    <name type="common">Pinecone-like raceme dendrobium</name>
    <name type="synonym">Orchid</name>
    <dbReference type="NCBI Taxonomy" id="117978"/>
    <lineage>
        <taxon>Eukaryota</taxon>
        <taxon>Viridiplantae</taxon>
        <taxon>Streptophyta</taxon>
        <taxon>Embryophyta</taxon>
        <taxon>Tracheophyta</taxon>
        <taxon>Spermatophyta</taxon>
        <taxon>Magnoliopsida</taxon>
        <taxon>Liliopsida</taxon>
        <taxon>Asparagales</taxon>
        <taxon>Orchidaceae</taxon>
        <taxon>Epidendroideae</taxon>
        <taxon>Malaxideae</taxon>
        <taxon>Dendrobiinae</taxon>
        <taxon>Dendrobium</taxon>
    </lineage>
</organism>